<dbReference type="PANTHER" id="PTHR24157:SF3">
    <property type="entry name" value="ANKYRIN REPEAT, SAM AND BASIC LEUCINE ZIPPER DOMAIN-CONTAINING PROTEIN 1"/>
    <property type="match status" value="1"/>
</dbReference>
<feature type="repeat" description="ANK" evidence="1">
    <location>
        <begin position="199"/>
        <end position="231"/>
    </location>
</feature>
<dbReference type="Gene3D" id="1.25.40.20">
    <property type="entry name" value="Ankyrin repeat-containing domain"/>
    <property type="match status" value="2"/>
</dbReference>
<keyword evidence="1" id="KW-0040">ANK repeat</keyword>
<dbReference type="Pfam" id="PF00536">
    <property type="entry name" value="SAM_1"/>
    <property type="match status" value="1"/>
</dbReference>
<dbReference type="InterPro" id="IPR001660">
    <property type="entry name" value="SAM"/>
</dbReference>
<feature type="region of interest" description="Disordered" evidence="3">
    <location>
        <begin position="1"/>
        <end position="20"/>
    </location>
</feature>
<dbReference type="EMBL" id="KQ981693">
    <property type="protein sequence ID" value="KYN37787.1"/>
    <property type="molecule type" value="Genomic_DNA"/>
</dbReference>
<dbReference type="InterPro" id="IPR013761">
    <property type="entry name" value="SAM/pointed_sf"/>
</dbReference>
<dbReference type="Pfam" id="PF12796">
    <property type="entry name" value="Ank_2"/>
    <property type="match status" value="2"/>
</dbReference>
<sequence length="505" mass="58076">MSKYTCLRPAGMSDEEDDEDDDVFYSLEEKESTVKKYNYTSWKEKTKEETKTNSEINNEEHIYEDRLVKACTMGKLKVIQEYLEQEHDVNKFLYTGWTLLLYAISSVELEIVEHLLVHGANPNKHKDGFTPLMALCNSTKGTSENSMKCLELLIQAKADANITNKHKETALMYACMSKDAEFVFELIKYVQNIDACDSDGKSALMYAASANKPDNVKILLAHNANTSLTDLHNLSAKDIADTKGFSAISALLNENEEEIEMFYEVSETTWKDLFPNLYPRKKELVDYDISVMLYGMGLEKYGNLFQGMDIKTFLQLTEDDLCCLGVDITVHRDQFLESLEKFHNRRWLLNSFGKLKKTDSYTIYDGVISLTNAKKQIGVIASSFQYIKNNLLKAANENIILSSEKRIEYEEELRKTQKTLKLLKNEIIQVKKLTQQVDKEANIGAPAIWIGPKSTKSSWTITISITLMVGLYLCKKMYVQRLWNIHNIRISSILRFRTNLPYFFE</sequence>
<dbReference type="InterPro" id="IPR002110">
    <property type="entry name" value="Ankyrin_rpt"/>
</dbReference>
<keyword evidence="6" id="KW-1185">Reference proteome</keyword>
<evidence type="ECO:0000256" key="2">
    <source>
        <dbReference type="SAM" id="Coils"/>
    </source>
</evidence>
<dbReference type="STRING" id="34720.A0A195FC58"/>
<keyword evidence="2" id="KW-0175">Coiled coil</keyword>
<dbReference type="AlphaFoldDB" id="A0A195FC58"/>
<dbReference type="PANTHER" id="PTHR24157">
    <property type="entry name" value="ANKYRIN REPEAT, SAM AND BASIC LEUCINE ZIPPER DOMAIN-CONTAINING PROTEIN 1"/>
    <property type="match status" value="1"/>
</dbReference>
<feature type="coiled-coil region" evidence="2">
    <location>
        <begin position="392"/>
        <end position="433"/>
    </location>
</feature>
<accession>A0A195FC58</accession>
<protein>
    <submittedName>
        <fullName evidence="5">Ankyrin repeat, SAM and basic leucine zipper domain-containing protein 1</fullName>
    </submittedName>
</protein>
<evidence type="ECO:0000313" key="6">
    <source>
        <dbReference type="Proteomes" id="UP000078541"/>
    </source>
</evidence>
<evidence type="ECO:0000313" key="5">
    <source>
        <dbReference type="EMBL" id="KYN37787.1"/>
    </source>
</evidence>
<name>A0A195FC58_9HYME</name>
<dbReference type="InterPro" id="IPR036770">
    <property type="entry name" value="Ankyrin_rpt-contain_sf"/>
</dbReference>
<reference evidence="5 6" key="1">
    <citation type="submission" date="2016-03" db="EMBL/GenBank/DDBJ databases">
        <title>Trachymyrmex septentrionalis WGS genome.</title>
        <authorList>
            <person name="Nygaard S."/>
            <person name="Hu H."/>
            <person name="Boomsma J."/>
            <person name="Zhang G."/>
        </authorList>
    </citation>
    <scope>NUCLEOTIDE SEQUENCE [LARGE SCALE GENOMIC DNA]</scope>
    <source>
        <strain evidence="5">Tsep2-gDNA-1</strain>
        <tissue evidence="5">Whole body</tissue>
    </source>
</reference>
<organism evidence="5 6">
    <name type="scientific">Trachymyrmex septentrionalis</name>
    <dbReference type="NCBI Taxonomy" id="34720"/>
    <lineage>
        <taxon>Eukaryota</taxon>
        <taxon>Metazoa</taxon>
        <taxon>Ecdysozoa</taxon>
        <taxon>Arthropoda</taxon>
        <taxon>Hexapoda</taxon>
        <taxon>Insecta</taxon>
        <taxon>Pterygota</taxon>
        <taxon>Neoptera</taxon>
        <taxon>Endopterygota</taxon>
        <taxon>Hymenoptera</taxon>
        <taxon>Apocrita</taxon>
        <taxon>Aculeata</taxon>
        <taxon>Formicoidea</taxon>
        <taxon>Formicidae</taxon>
        <taxon>Myrmicinae</taxon>
        <taxon>Trachymyrmex</taxon>
    </lineage>
</organism>
<gene>
    <name evidence="5" type="ORF">ALC56_07986</name>
</gene>
<dbReference type="Proteomes" id="UP000078541">
    <property type="component" value="Unassembled WGS sequence"/>
</dbReference>
<dbReference type="SUPFAM" id="SSF48403">
    <property type="entry name" value="Ankyrin repeat"/>
    <property type="match status" value="1"/>
</dbReference>
<feature type="domain" description="SAM" evidence="4">
    <location>
        <begin position="293"/>
        <end position="341"/>
    </location>
</feature>
<evidence type="ECO:0000256" key="1">
    <source>
        <dbReference type="PROSITE-ProRule" id="PRU00023"/>
    </source>
</evidence>
<feature type="repeat" description="ANK" evidence="1">
    <location>
        <begin position="95"/>
        <end position="127"/>
    </location>
</feature>
<dbReference type="SUPFAM" id="SSF47769">
    <property type="entry name" value="SAM/Pointed domain"/>
    <property type="match status" value="1"/>
</dbReference>
<dbReference type="Gene3D" id="1.10.150.50">
    <property type="entry name" value="Transcription Factor, Ets-1"/>
    <property type="match status" value="1"/>
</dbReference>
<dbReference type="GO" id="GO:0071546">
    <property type="term" value="C:pi-body"/>
    <property type="evidence" value="ECO:0007669"/>
    <property type="project" value="TreeGrafter"/>
</dbReference>
<evidence type="ECO:0000256" key="3">
    <source>
        <dbReference type="SAM" id="MobiDB-lite"/>
    </source>
</evidence>
<dbReference type="PROSITE" id="PS50088">
    <property type="entry name" value="ANK_REPEAT"/>
    <property type="match status" value="2"/>
</dbReference>
<dbReference type="SMART" id="SM00248">
    <property type="entry name" value="ANK"/>
    <property type="match status" value="4"/>
</dbReference>
<dbReference type="PROSITE" id="PS50297">
    <property type="entry name" value="ANK_REP_REGION"/>
    <property type="match status" value="1"/>
</dbReference>
<evidence type="ECO:0000259" key="4">
    <source>
        <dbReference type="Pfam" id="PF00536"/>
    </source>
</evidence>
<proteinExistence type="predicted"/>
<dbReference type="OrthoDB" id="439236at2759"/>
<dbReference type="KEGG" id="tsep:108749909"/>